<evidence type="ECO:0000313" key="2">
    <source>
        <dbReference type="WBParaSite" id="ES5_v2.g952.t1"/>
    </source>
</evidence>
<sequence length="817" mass="95419">MFLLNLTVLKLFLIQIFFFNYVLARYPFVSTEFIEYKTGNSTPEMCATRTWIPLQPPMKNCEKKWNVFREIFKEGSSAATLEGRLRDDCFNLENKNPKYKRLPYFYYTSFEKTTVHDLVLLCGKPNACKDLENEVNLDIFWTRLKDEITTRKECKDLYDNINISSCPFSSRIDLQHYVFANEKKHRNRTSMKEEELCVDRYGRKYPPPEGLGGKCVMLQHEFLENGSYTTEFFMPTEKRDMIQRISQYPNDHDIRQNATTMNRFVPYRYTDKITENSCMTLHYNSEAFIHCIYEPKDSEKFHPPEPSYFFCPKGENITKSFFQSELKTTLIDYLKHPKYTVRNISERKFEFSLYCYISTDFTLSVINNKLKIELGAKFLGSNRNECVEKHIIETKNGTNVKDYEKKLIESMEDFCPWEDSTTYNICFQTVSEHHFSMYVEALNKIAKASAYKLCHYQVQSDGCYYQIDLTNGTRSRVPSTWIQFIEGGNLTATKTDYKDAVGCGIVYITSEMKKRCYEKSEGKMKEYSMGSNIVICKCNESSCDEPRTEGPGTVDLYRNAITCNQGSSETVLPSPFFYCSVQLSIKPVNGKKMKTFNYTFVDPNIPYQINPTQCWDHQTLSDKLADPEAIEDEFTTCFHSHENQMYECCCKASDTPCNTRRIIDAYFEIANEEHHEQAKRIQIGCNFKTEISHATNETCKSDVVRNDREMKCYGVFQISSKTNNNGNKIKPKLIKENCYWPHPQYHDQYSIFCSKAFFDIDDLVEDKCLSVIFNDFTSSSTTTLEEKNFDRILMLCCNTGVYPENRELLLSRSIYVL</sequence>
<proteinExistence type="predicted"/>
<protein>
    <submittedName>
        <fullName evidence="2">Uncharacterized protein</fullName>
    </submittedName>
</protein>
<dbReference type="WBParaSite" id="ES5_v2.g952.t1">
    <property type="protein sequence ID" value="ES5_v2.g952.t1"/>
    <property type="gene ID" value="ES5_v2.g952"/>
</dbReference>
<dbReference type="Proteomes" id="UP000887579">
    <property type="component" value="Unplaced"/>
</dbReference>
<accession>A0AC34GWT7</accession>
<name>A0AC34GWT7_9BILA</name>
<reference evidence="2" key="1">
    <citation type="submission" date="2022-11" db="UniProtKB">
        <authorList>
            <consortium name="WormBaseParasite"/>
        </authorList>
    </citation>
    <scope>IDENTIFICATION</scope>
</reference>
<organism evidence="1 2">
    <name type="scientific">Panagrolaimus sp. ES5</name>
    <dbReference type="NCBI Taxonomy" id="591445"/>
    <lineage>
        <taxon>Eukaryota</taxon>
        <taxon>Metazoa</taxon>
        <taxon>Ecdysozoa</taxon>
        <taxon>Nematoda</taxon>
        <taxon>Chromadorea</taxon>
        <taxon>Rhabditida</taxon>
        <taxon>Tylenchina</taxon>
        <taxon>Panagrolaimomorpha</taxon>
        <taxon>Panagrolaimoidea</taxon>
        <taxon>Panagrolaimidae</taxon>
        <taxon>Panagrolaimus</taxon>
    </lineage>
</organism>
<evidence type="ECO:0000313" key="1">
    <source>
        <dbReference type="Proteomes" id="UP000887579"/>
    </source>
</evidence>